<dbReference type="Gene3D" id="3.40.50.720">
    <property type="entry name" value="NAD(P)-binding Rossmann-like Domain"/>
    <property type="match status" value="1"/>
</dbReference>
<dbReference type="PANTHER" id="PTHR44196:SF1">
    <property type="entry name" value="DEHYDROGENASE_REDUCTASE SDR FAMILY MEMBER 7B"/>
    <property type="match status" value="1"/>
</dbReference>
<evidence type="ECO:0000256" key="3">
    <source>
        <dbReference type="RuleBase" id="RU000363"/>
    </source>
</evidence>
<protein>
    <submittedName>
        <fullName evidence="5">SDR family oxidoreductase</fullName>
    </submittedName>
</protein>
<accession>A0A937X3N4</accession>
<dbReference type="InterPro" id="IPR057326">
    <property type="entry name" value="KR_dom"/>
</dbReference>
<name>A0A937X3N4_9BACT</name>
<feature type="domain" description="Ketoreductase" evidence="4">
    <location>
        <begin position="7"/>
        <end position="189"/>
    </location>
</feature>
<dbReference type="GO" id="GO:0016491">
    <property type="term" value="F:oxidoreductase activity"/>
    <property type="evidence" value="ECO:0007669"/>
    <property type="project" value="UniProtKB-KW"/>
</dbReference>
<keyword evidence="2" id="KW-0560">Oxidoreductase</keyword>
<dbReference type="EMBL" id="VGJX01000016">
    <property type="protein sequence ID" value="MBM3273629.1"/>
    <property type="molecule type" value="Genomic_DNA"/>
</dbReference>
<evidence type="ECO:0000256" key="2">
    <source>
        <dbReference type="ARBA" id="ARBA00023002"/>
    </source>
</evidence>
<dbReference type="Pfam" id="PF00106">
    <property type="entry name" value="adh_short"/>
    <property type="match status" value="1"/>
</dbReference>
<sequence>MSYFSGKGFLVTGASSGIGRDLALGLAREGAIVAAMARSEGKLTELAASAPAGRVLPVVGDVASDESTSRAVESAVNACGGRLDGLIHSAGISMSGRVEDVSLDVFREVMETNFFSTIRLVKAALPHIRQQRGHIVAISSIAGFVSYPFGSGYAASKHALQALLDSLRLELAPAGVHVLSVCPGYVRTDIAKNARRADGSKWEQSTKEIENGLDPAVVTRATLRAIEARKRQIAPAGLMEASGKILKPLAPGLLDAVMLKMYARGPLDGA</sequence>
<evidence type="ECO:0000313" key="5">
    <source>
        <dbReference type="EMBL" id="MBM3273629.1"/>
    </source>
</evidence>
<dbReference type="PRINTS" id="PR00080">
    <property type="entry name" value="SDRFAMILY"/>
</dbReference>
<dbReference type="PANTHER" id="PTHR44196">
    <property type="entry name" value="DEHYDROGENASE/REDUCTASE SDR FAMILY MEMBER 7B"/>
    <property type="match status" value="1"/>
</dbReference>
<evidence type="ECO:0000256" key="1">
    <source>
        <dbReference type="ARBA" id="ARBA00006484"/>
    </source>
</evidence>
<comment type="caution">
    <text evidence="5">The sequence shown here is derived from an EMBL/GenBank/DDBJ whole genome shotgun (WGS) entry which is preliminary data.</text>
</comment>
<evidence type="ECO:0000259" key="4">
    <source>
        <dbReference type="SMART" id="SM00822"/>
    </source>
</evidence>
<dbReference type="NCBIfam" id="NF004825">
    <property type="entry name" value="PRK06181.1"/>
    <property type="match status" value="1"/>
</dbReference>
<dbReference type="SUPFAM" id="SSF51735">
    <property type="entry name" value="NAD(P)-binding Rossmann-fold domains"/>
    <property type="match status" value="1"/>
</dbReference>
<proteinExistence type="inferred from homology"/>
<dbReference type="InterPro" id="IPR036291">
    <property type="entry name" value="NAD(P)-bd_dom_sf"/>
</dbReference>
<dbReference type="Proteomes" id="UP000703893">
    <property type="component" value="Unassembled WGS sequence"/>
</dbReference>
<comment type="similarity">
    <text evidence="1 3">Belongs to the short-chain dehydrogenases/reductases (SDR) family.</text>
</comment>
<evidence type="ECO:0000313" key="6">
    <source>
        <dbReference type="Proteomes" id="UP000703893"/>
    </source>
</evidence>
<dbReference type="SMART" id="SM00822">
    <property type="entry name" value="PKS_KR"/>
    <property type="match status" value="1"/>
</dbReference>
<dbReference type="PROSITE" id="PS00061">
    <property type="entry name" value="ADH_SHORT"/>
    <property type="match status" value="1"/>
</dbReference>
<gene>
    <name evidence="5" type="ORF">FJZ00_00645</name>
</gene>
<reference evidence="5 6" key="1">
    <citation type="submission" date="2019-03" db="EMBL/GenBank/DDBJ databases">
        <title>Lake Tanganyika Metagenome-Assembled Genomes (MAGs).</title>
        <authorList>
            <person name="Tran P."/>
        </authorList>
    </citation>
    <scope>NUCLEOTIDE SEQUENCE [LARGE SCALE GENOMIC DNA]</scope>
    <source>
        <strain evidence="5">K_DeepCast_65m_m2_236</strain>
    </source>
</reference>
<dbReference type="AlphaFoldDB" id="A0A937X3N4"/>
<dbReference type="PRINTS" id="PR00081">
    <property type="entry name" value="GDHRDH"/>
</dbReference>
<dbReference type="InterPro" id="IPR020904">
    <property type="entry name" value="Sc_DH/Rdtase_CS"/>
</dbReference>
<organism evidence="5 6">
    <name type="scientific">Candidatus Tanganyikabacteria bacterium</name>
    <dbReference type="NCBI Taxonomy" id="2961651"/>
    <lineage>
        <taxon>Bacteria</taxon>
        <taxon>Bacillati</taxon>
        <taxon>Candidatus Sericytochromatia</taxon>
        <taxon>Candidatus Tanganyikabacteria</taxon>
    </lineage>
</organism>
<dbReference type="InterPro" id="IPR002347">
    <property type="entry name" value="SDR_fam"/>
</dbReference>
<dbReference type="GO" id="GO:0016020">
    <property type="term" value="C:membrane"/>
    <property type="evidence" value="ECO:0007669"/>
    <property type="project" value="TreeGrafter"/>
</dbReference>